<dbReference type="EMBL" id="JBHSGQ010000001">
    <property type="protein sequence ID" value="MFC4723930.1"/>
    <property type="molecule type" value="Genomic_DNA"/>
</dbReference>
<proteinExistence type="predicted"/>
<dbReference type="InterPro" id="IPR023346">
    <property type="entry name" value="Lysozyme-like_dom_sf"/>
</dbReference>
<sequence>MVLRLALFFALLAAAAAIVSACSHRAPPAQVQNACAIFSQYPAWRRATERAERRWGLSQGTQLAFVNRESSFVANARPPRTRRLIVLPGPRASSAQGYAQALDGTWDWYREQTGNRSARRTNFADAVDFIGWYASMSQRLSRISLDDPRNLYFAYHEGHTGYNRGTHNSKAWLQRAASQVEADARRYDSQLRSCQRRSRWFR</sequence>
<gene>
    <name evidence="3" type="ORF">ACFPB0_01375</name>
</gene>
<dbReference type="InterPro" id="IPR045795">
    <property type="entry name" value="SLT_4"/>
</dbReference>
<evidence type="ECO:0000259" key="2">
    <source>
        <dbReference type="Pfam" id="PF19489"/>
    </source>
</evidence>
<dbReference type="Gene3D" id="1.10.530.10">
    <property type="match status" value="1"/>
</dbReference>
<name>A0ABV9N8G2_9PROT</name>
<accession>A0ABV9N8G2</accession>
<reference evidence="4" key="1">
    <citation type="journal article" date="2019" name="Int. J. Syst. Evol. Microbiol.">
        <title>The Global Catalogue of Microorganisms (GCM) 10K type strain sequencing project: providing services to taxonomists for standard genome sequencing and annotation.</title>
        <authorList>
            <consortium name="The Broad Institute Genomics Platform"/>
            <consortium name="The Broad Institute Genome Sequencing Center for Infectious Disease"/>
            <person name="Wu L."/>
            <person name="Ma J."/>
        </authorList>
    </citation>
    <scope>NUCLEOTIDE SEQUENCE [LARGE SCALE GENOMIC DNA]</scope>
    <source>
        <strain evidence="4">CCUG 62981</strain>
    </source>
</reference>
<comment type="caution">
    <text evidence="3">The sequence shown here is derived from an EMBL/GenBank/DDBJ whole genome shotgun (WGS) entry which is preliminary data.</text>
</comment>
<evidence type="ECO:0000256" key="1">
    <source>
        <dbReference type="SAM" id="SignalP"/>
    </source>
</evidence>
<dbReference type="RefSeq" id="WP_371394615.1">
    <property type="nucleotide sequence ID" value="NZ_CP163421.1"/>
</dbReference>
<protein>
    <recommendedName>
        <fullName evidence="2">Transglycosylase SLT domain-containing protein</fullName>
    </recommendedName>
</protein>
<organism evidence="3 4">
    <name type="scientific">Glycocaulis abyssi</name>
    <dbReference type="NCBI Taxonomy" id="1433403"/>
    <lineage>
        <taxon>Bacteria</taxon>
        <taxon>Pseudomonadati</taxon>
        <taxon>Pseudomonadota</taxon>
        <taxon>Alphaproteobacteria</taxon>
        <taxon>Maricaulales</taxon>
        <taxon>Maricaulaceae</taxon>
        <taxon>Glycocaulis</taxon>
    </lineage>
</organism>
<dbReference type="SUPFAM" id="SSF53955">
    <property type="entry name" value="Lysozyme-like"/>
    <property type="match status" value="1"/>
</dbReference>
<dbReference type="Proteomes" id="UP001596024">
    <property type="component" value="Unassembled WGS sequence"/>
</dbReference>
<dbReference type="PROSITE" id="PS51257">
    <property type="entry name" value="PROKAR_LIPOPROTEIN"/>
    <property type="match status" value="1"/>
</dbReference>
<evidence type="ECO:0000313" key="3">
    <source>
        <dbReference type="EMBL" id="MFC4723930.1"/>
    </source>
</evidence>
<keyword evidence="4" id="KW-1185">Reference proteome</keyword>
<dbReference type="Pfam" id="PF19489">
    <property type="entry name" value="SLT_4"/>
    <property type="match status" value="1"/>
</dbReference>
<feature type="domain" description="Transglycosylase SLT" evidence="2">
    <location>
        <begin position="11"/>
        <end position="194"/>
    </location>
</feature>
<evidence type="ECO:0000313" key="4">
    <source>
        <dbReference type="Proteomes" id="UP001596024"/>
    </source>
</evidence>
<keyword evidence="1" id="KW-0732">Signal</keyword>
<feature type="signal peptide" evidence="1">
    <location>
        <begin position="1"/>
        <end position="21"/>
    </location>
</feature>
<feature type="chain" id="PRO_5046280727" description="Transglycosylase SLT domain-containing protein" evidence="1">
    <location>
        <begin position="22"/>
        <end position="202"/>
    </location>
</feature>